<dbReference type="Proteomes" id="UP000827724">
    <property type="component" value="Unassembled WGS sequence"/>
</dbReference>
<evidence type="ECO:0000313" key="3">
    <source>
        <dbReference type="Proteomes" id="UP000827724"/>
    </source>
</evidence>
<proteinExistence type="predicted"/>
<name>A0A9P8QT20_9HYPO</name>
<organism evidence="2 3">
    <name type="scientific">Trichoderma cornu-damae</name>
    <dbReference type="NCBI Taxonomy" id="654480"/>
    <lineage>
        <taxon>Eukaryota</taxon>
        <taxon>Fungi</taxon>
        <taxon>Dikarya</taxon>
        <taxon>Ascomycota</taxon>
        <taxon>Pezizomycotina</taxon>
        <taxon>Sordariomycetes</taxon>
        <taxon>Hypocreomycetidae</taxon>
        <taxon>Hypocreales</taxon>
        <taxon>Hypocreaceae</taxon>
        <taxon>Trichoderma</taxon>
    </lineage>
</organism>
<evidence type="ECO:0000256" key="1">
    <source>
        <dbReference type="SAM" id="MobiDB-lite"/>
    </source>
</evidence>
<protein>
    <submittedName>
        <fullName evidence="2">Uncharacterized protein</fullName>
    </submittedName>
</protein>
<sequence length="359" mass="40350">MVRILWKRRVIMMGEIMTSPVDERIWRMTNWDGERRRAYRARTPIKSATQNHRNLTKLAGSHRRRSATRDGPEGGRTLKTSCSQRSSGRSRRRRSRLGNESGSPVHHEVVKMRCVSDRECRRPMWRSFVMRMRNAMATGMAMTMNVQETHAVLWTPVEVKDFGDPNQRAEVVEAIVDEEEEPKVDLHASLSVSRDFAIKGRHGPREPHQDATRAVVVTVAALVRKRVLREGHSTPRNGLDGAHISFDTTRRKGKALNPQAGLCETASKKGRQTYQGRGEEDQQSVSTPPPVHHALDGRGPWINEQIDQVSLPQPLPPRRAAHSLAIAAPEAGLDLGHKQRSVPNVDAVTTAFIVARQQA</sequence>
<keyword evidence="3" id="KW-1185">Reference proteome</keyword>
<dbReference type="EMBL" id="JAIWOZ010000002">
    <property type="protein sequence ID" value="KAH6609225.1"/>
    <property type="molecule type" value="Genomic_DNA"/>
</dbReference>
<evidence type="ECO:0000313" key="2">
    <source>
        <dbReference type="EMBL" id="KAH6609225.1"/>
    </source>
</evidence>
<reference evidence="2" key="1">
    <citation type="submission" date="2021-08" db="EMBL/GenBank/DDBJ databases">
        <title>Chromosome-Level Trichoderma cornu-damae using Hi-C Data.</title>
        <authorList>
            <person name="Kim C.S."/>
        </authorList>
    </citation>
    <scope>NUCLEOTIDE SEQUENCE</scope>
    <source>
        <strain evidence="2">KA19-0412C</strain>
    </source>
</reference>
<accession>A0A9P8QT20</accession>
<comment type="caution">
    <text evidence="2">The sequence shown here is derived from an EMBL/GenBank/DDBJ whole genome shotgun (WGS) entry which is preliminary data.</text>
</comment>
<feature type="region of interest" description="Disordered" evidence="1">
    <location>
        <begin position="41"/>
        <end position="104"/>
    </location>
</feature>
<dbReference type="AlphaFoldDB" id="A0A9P8QT20"/>
<gene>
    <name evidence="2" type="ORF">Trco_002571</name>
</gene>
<feature type="region of interest" description="Disordered" evidence="1">
    <location>
        <begin position="252"/>
        <end position="291"/>
    </location>
</feature>